<evidence type="ECO:0000256" key="2">
    <source>
        <dbReference type="ARBA" id="ARBA00022448"/>
    </source>
</evidence>
<gene>
    <name evidence="8" type="ORF">Q5Y73_19605</name>
</gene>
<feature type="domain" description="ABC transmembrane type-1" evidence="7">
    <location>
        <begin position="84"/>
        <end position="294"/>
    </location>
</feature>
<dbReference type="Pfam" id="PF00528">
    <property type="entry name" value="BPD_transp_1"/>
    <property type="match status" value="1"/>
</dbReference>
<keyword evidence="5 6" id="KW-0472">Membrane</keyword>
<dbReference type="InterPro" id="IPR035906">
    <property type="entry name" value="MetI-like_sf"/>
</dbReference>
<dbReference type="InterPro" id="IPR000515">
    <property type="entry name" value="MetI-like"/>
</dbReference>
<reference evidence="8 9" key="1">
    <citation type="submission" date="2023-08" db="EMBL/GenBank/DDBJ databases">
        <authorList>
            <person name="Park J.-S."/>
        </authorList>
    </citation>
    <scope>NUCLEOTIDE SEQUENCE [LARGE SCALE GENOMIC DNA]</scope>
    <source>
        <strain evidence="8 9">2205SS18-9</strain>
    </source>
</reference>
<evidence type="ECO:0000313" key="8">
    <source>
        <dbReference type="EMBL" id="MDP5276306.1"/>
    </source>
</evidence>
<feature type="transmembrane region" description="Helical" evidence="6">
    <location>
        <begin position="119"/>
        <end position="140"/>
    </location>
</feature>
<evidence type="ECO:0000256" key="6">
    <source>
        <dbReference type="RuleBase" id="RU363032"/>
    </source>
</evidence>
<evidence type="ECO:0000256" key="1">
    <source>
        <dbReference type="ARBA" id="ARBA00004141"/>
    </source>
</evidence>
<comment type="similarity">
    <text evidence="6">Belongs to the binding-protein-dependent transport system permease family.</text>
</comment>
<dbReference type="RefSeq" id="WP_305993615.1">
    <property type="nucleotide sequence ID" value="NZ_JAVAMP010000013.1"/>
</dbReference>
<keyword evidence="9" id="KW-1185">Reference proteome</keyword>
<protein>
    <submittedName>
        <fullName evidence="8">ABC transporter permease subunit</fullName>
    </submittedName>
</protein>
<feature type="transmembrane region" description="Helical" evidence="6">
    <location>
        <begin position="80"/>
        <end position="107"/>
    </location>
</feature>
<sequence>MNPKTKHIIVIFICSTIILSLVVGSLIFNVVFNGEIPQTRVLNDDSGNLIAIAPFPPSFQFPMGTDRDGNDMFYVILKGAMYTIGVSLIISCLSFALAFVFGIIGAFTKSKSKYITQTLFTSFYFIPQSIIAYNLLFPFLWEPPGGYTTTLTERIVLQIVVLSILTLPTTAILISNEAVQLLQKEYITSAKVLGASRFFILRKHLLPHLKLRLFIIYPKIIIQVLLILAHLGFFNLFLGGTAVDHEYGGSPAPYVNEWAGFMGTNYLELYNKAWIFLGPMFFFALTILLLNGLSKGIENLLETQLDPQIIHKKQNIKSKTIIGVSNIKKDDFSLVKSS</sequence>
<organism evidence="8 9">
    <name type="scientific">Chengkuizengella axinellae</name>
    <dbReference type="NCBI Taxonomy" id="3064388"/>
    <lineage>
        <taxon>Bacteria</taxon>
        <taxon>Bacillati</taxon>
        <taxon>Bacillota</taxon>
        <taxon>Bacilli</taxon>
        <taxon>Bacillales</taxon>
        <taxon>Paenibacillaceae</taxon>
        <taxon>Chengkuizengella</taxon>
    </lineage>
</organism>
<dbReference type="PROSITE" id="PS50928">
    <property type="entry name" value="ABC_TM1"/>
    <property type="match status" value="1"/>
</dbReference>
<comment type="subcellular location">
    <subcellularLocation>
        <location evidence="6">Cell membrane</location>
        <topology evidence="6">Multi-pass membrane protein</topology>
    </subcellularLocation>
    <subcellularLocation>
        <location evidence="1">Membrane</location>
        <topology evidence="1">Multi-pass membrane protein</topology>
    </subcellularLocation>
</comment>
<dbReference type="PANTHER" id="PTHR43839">
    <property type="entry name" value="OPPC IN A BINDING PROTEIN-DEPENDENT TRANSPORT SYSTEM"/>
    <property type="match status" value="1"/>
</dbReference>
<evidence type="ECO:0000256" key="4">
    <source>
        <dbReference type="ARBA" id="ARBA00022989"/>
    </source>
</evidence>
<feature type="transmembrane region" description="Helical" evidence="6">
    <location>
        <begin position="7"/>
        <end position="32"/>
    </location>
</feature>
<evidence type="ECO:0000256" key="3">
    <source>
        <dbReference type="ARBA" id="ARBA00022692"/>
    </source>
</evidence>
<dbReference type="SUPFAM" id="SSF161098">
    <property type="entry name" value="MetI-like"/>
    <property type="match status" value="1"/>
</dbReference>
<feature type="transmembrane region" description="Helical" evidence="6">
    <location>
        <begin position="273"/>
        <end position="293"/>
    </location>
</feature>
<evidence type="ECO:0000256" key="5">
    <source>
        <dbReference type="ARBA" id="ARBA00023136"/>
    </source>
</evidence>
<comment type="caution">
    <text evidence="8">The sequence shown here is derived from an EMBL/GenBank/DDBJ whole genome shotgun (WGS) entry which is preliminary data.</text>
</comment>
<feature type="transmembrane region" description="Helical" evidence="6">
    <location>
        <begin position="155"/>
        <end position="174"/>
    </location>
</feature>
<proteinExistence type="inferred from homology"/>
<keyword evidence="2 6" id="KW-0813">Transport</keyword>
<keyword evidence="4 6" id="KW-1133">Transmembrane helix</keyword>
<dbReference type="Proteomes" id="UP001231941">
    <property type="component" value="Unassembled WGS sequence"/>
</dbReference>
<feature type="transmembrane region" description="Helical" evidence="6">
    <location>
        <begin position="220"/>
        <end position="238"/>
    </location>
</feature>
<evidence type="ECO:0000313" key="9">
    <source>
        <dbReference type="Proteomes" id="UP001231941"/>
    </source>
</evidence>
<evidence type="ECO:0000259" key="7">
    <source>
        <dbReference type="PROSITE" id="PS50928"/>
    </source>
</evidence>
<dbReference type="PANTHER" id="PTHR43839:SF3">
    <property type="entry name" value="OLIGOPEPTIDE ABC TRANSPORTER, PERMEASE PROTEIN"/>
    <property type="match status" value="1"/>
</dbReference>
<keyword evidence="3 6" id="KW-0812">Transmembrane</keyword>
<dbReference type="EMBL" id="JAVAMP010000013">
    <property type="protein sequence ID" value="MDP5276306.1"/>
    <property type="molecule type" value="Genomic_DNA"/>
</dbReference>
<dbReference type="CDD" id="cd06261">
    <property type="entry name" value="TM_PBP2"/>
    <property type="match status" value="1"/>
</dbReference>
<name>A0ABT9J3X3_9BACL</name>
<accession>A0ABT9J3X3</accession>
<dbReference type="Gene3D" id="1.10.3720.10">
    <property type="entry name" value="MetI-like"/>
    <property type="match status" value="1"/>
</dbReference>